<accession>A0A4R2N4X1</accession>
<feature type="transmembrane region" description="Helical" evidence="1">
    <location>
        <begin position="186"/>
        <end position="205"/>
    </location>
</feature>
<keyword evidence="1" id="KW-0812">Transmembrane</keyword>
<dbReference type="OrthoDB" id="5689171at2"/>
<dbReference type="Proteomes" id="UP000295537">
    <property type="component" value="Unassembled WGS sequence"/>
</dbReference>
<feature type="transmembrane region" description="Helical" evidence="1">
    <location>
        <begin position="211"/>
        <end position="234"/>
    </location>
</feature>
<evidence type="ECO:0000313" key="2">
    <source>
        <dbReference type="EMBL" id="TCP15909.1"/>
    </source>
</evidence>
<protein>
    <recommendedName>
        <fullName evidence="4">Intracellular septation protein A</fullName>
    </recommendedName>
</protein>
<name>A0A4R2N4X1_9PAST</name>
<organism evidence="2 3">
    <name type="scientific">Nicoletella semolina</name>
    <dbReference type="NCBI Taxonomy" id="271160"/>
    <lineage>
        <taxon>Bacteria</taxon>
        <taxon>Pseudomonadati</taxon>
        <taxon>Pseudomonadota</taxon>
        <taxon>Gammaproteobacteria</taxon>
        <taxon>Pasteurellales</taxon>
        <taxon>Pasteurellaceae</taxon>
        <taxon>Nicoletella</taxon>
    </lineage>
</organism>
<evidence type="ECO:0000313" key="3">
    <source>
        <dbReference type="Proteomes" id="UP000295537"/>
    </source>
</evidence>
<feature type="transmembrane region" description="Helical" evidence="1">
    <location>
        <begin position="21"/>
        <end position="39"/>
    </location>
</feature>
<dbReference type="RefSeq" id="WP_132501989.1">
    <property type="nucleotide sequence ID" value="NZ_LVXA01000001.1"/>
</dbReference>
<feature type="transmembrane region" description="Helical" evidence="1">
    <location>
        <begin position="66"/>
        <end position="85"/>
    </location>
</feature>
<dbReference type="AlphaFoldDB" id="A0A4R2N4X1"/>
<comment type="caution">
    <text evidence="2">The sequence shown here is derived from an EMBL/GenBank/DDBJ whole genome shotgun (WGS) entry which is preliminary data.</text>
</comment>
<keyword evidence="1" id="KW-1133">Transmembrane helix</keyword>
<feature type="transmembrane region" description="Helical" evidence="1">
    <location>
        <begin position="106"/>
        <end position="129"/>
    </location>
</feature>
<gene>
    <name evidence="2" type="ORF">EV693_11625</name>
</gene>
<evidence type="ECO:0000256" key="1">
    <source>
        <dbReference type="SAM" id="Phobius"/>
    </source>
</evidence>
<keyword evidence="1" id="KW-0472">Membrane</keyword>
<proteinExistence type="predicted"/>
<feature type="transmembrane region" description="Helical" evidence="1">
    <location>
        <begin position="135"/>
        <end position="160"/>
    </location>
</feature>
<dbReference type="EMBL" id="SLXJ01000016">
    <property type="protein sequence ID" value="TCP15909.1"/>
    <property type="molecule type" value="Genomic_DNA"/>
</dbReference>
<evidence type="ECO:0008006" key="4">
    <source>
        <dbReference type="Google" id="ProtNLM"/>
    </source>
</evidence>
<sequence>MQINFLKLLQDSWNFIRNHSYFSLMSFAVLLVISYVQFYSVPNVAEIQQAAPAETALFVMLDRFEIFLLFGFLGTLFNILVILNIKAITEGHYQHFFQHTFQASKALLSVVILYIIISLPFSLGIALISDLLNSSTIGLLVLIFGVYFFVRLSLVVYMYLLETSQNGIGQTLKLSWQLSHNRFKPIFLFCLIVYFLFGLLEMWLGGYVDNILVISPVVKAAINYFIIVFSFRFYQVYRQQGVK</sequence>
<keyword evidence="3" id="KW-1185">Reference proteome</keyword>
<reference evidence="2 3" key="1">
    <citation type="submission" date="2019-03" db="EMBL/GenBank/DDBJ databases">
        <title>Genomic Encyclopedia of Type Strains, Phase IV (KMG-IV): sequencing the most valuable type-strain genomes for metagenomic binning, comparative biology and taxonomic classification.</title>
        <authorList>
            <person name="Goeker M."/>
        </authorList>
    </citation>
    <scope>NUCLEOTIDE SEQUENCE [LARGE SCALE GENOMIC DNA]</scope>
    <source>
        <strain evidence="2 3">DSM 16380</strain>
    </source>
</reference>